<keyword evidence="3" id="KW-1185">Reference proteome</keyword>
<dbReference type="AlphaFoldDB" id="A0A9Q6LM86"/>
<evidence type="ECO:0000313" key="3">
    <source>
        <dbReference type="Proteomes" id="UP000422232"/>
    </source>
</evidence>
<dbReference type="SUPFAM" id="SSF52833">
    <property type="entry name" value="Thioredoxin-like"/>
    <property type="match status" value="1"/>
</dbReference>
<dbReference type="NCBIfam" id="NF008657">
    <property type="entry name" value="PRK11657.1"/>
    <property type="match status" value="1"/>
</dbReference>
<dbReference type="Proteomes" id="UP000422232">
    <property type="component" value="Chromosome"/>
</dbReference>
<dbReference type="InterPro" id="IPR012336">
    <property type="entry name" value="Thioredoxin-like_fold"/>
</dbReference>
<evidence type="ECO:0000256" key="1">
    <source>
        <dbReference type="RuleBase" id="RU364038"/>
    </source>
</evidence>
<feature type="signal peptide" evidence="1">
    <location>
        <begin position="1"/>
        <end position="24"/>
    </location>
</feature>
<dbReference type="PANTHER" id="PTHR35272">
    <property type="entry name" value="THIOL:DISULFIDE INTERCHANGE PROTEIN DSBC-RELATED"/>
    <property type="match status" value="1"/>
</dbReference>
<accession>A0A9Q6LM86</accession>
<comment type="function">
    <text evidence="1">Required for disulfide bond formation in some periplasmic proteins. Acts by transferring its disulfide bond to other proteins and is reduced in the process.</text>
</comment>
<dbReference type="PANTHER" id="PTHR35272:SF4">
    <property type="entry name" value="THIOL:DISULFIDE INTERCHANGE PROTEIN DSBG"/>
    <property type="match status" value="1"/>
</dbReference>
<comment type="similarity">
    <text evidence="1">Belongs to the thioredoxin family. DsbC subfamily.</text>
</comment>
<comment type="subcellular location">
    <subcellularLocation>
        <location evidence="1">Periplasm</location>
    </subcellularLocation>
</comment>
<evidence type="ECO:0000313" key="2">
    <source>
        <dbReference type="EMBL" id="QGO06540.1"/>
    </source>
</evidence>
<dbReference type="InterPro" id="IPR051470">
    <property type="entry name" value="Thiol:disulfide_interchange"/>
</dbReference>
<name>A0A9Q6LM86_PISSA</name>
<organism evidence="2 3">
    <name type="scientific">Piscirickettsia salmonis</name>
    <dbReference type="NCBI Taxonomy" id="1238"/>
    <lineage>
        <taxon>Bacteria</taxon>
        <taxon>Pseudomonadati</taxon>
        <taxon>Pseudomonadota</taxon>
        <taxon>Gammaproteobacteria</taxon>
        <taxon>Thiotrichales</taxon>
        <taxon>Piscirickettsiaceae</taxon>
        <taxon>Piscirickettsia</taxon>
    </lineage>
</organism>
<dbReference type="EMBL" id="CP038908">
    <property type="protein sequence ID" value="QGO06540.1"/>
    <property type="molecule type" value="Genomic_DNA"/>
</dbReference>
<dbReference type="GO" id="GO:0042597">
    <property type="term" value="C:periplasmic space"/>
    <property type="evidence" value="ECO:0007669"/>
    <property type="project" value="UniProtKB-SubCell"/>
</dbReference>
<dbReference type="RefSeq" id="WP_052104600.1">
    <property type="nucleotide sequence ID" value="NZ_CP012413.1"/>
</dbReference>
<dbReference type="InterPro" id="IPR033954">
    <property type="entry name" value="DiS-bond_Isoase_DsbC/G"/>
</dbReference>
<keyword evidence="1" id="KW-0574">Periplasm</keyword>
<reference evidence="2 3" key="1">
    <citation type="submission" date="2019-04" db="EMBL/GenBank/DDBJ databases">
        <title>Complete genome sequencing of Piscirickettsia salmonis strain Psal-009.</title>
        <authorList>
            <person name="Schober I."/>
            <person name="Bunk B."/>
            <person name="Sproer C."/>
            <person name="Carril G.P."/>
            <person name="Riedel T."/>
            <person name="Flores-Herrera P.A."/>
            <person name="Nourdin-Galindo G."/>
            <person name="Marshall S.H."/>
            <person name="Overmann J."/>
        </authorList>
    </citation>
    <scope>NUCLEOTIDE SEQUENCE [LARGE SCALE GENOMIC DNA]</scope>
    <source>
        <strain evidence="2 3">Psal-009</strain>
    </source>
</reference>
<dbReference type="InterPro" id="IPR036249">
    <property type="entry name" value="Thioredoxin-like_sf"/>
</dbReference>
<keyword evidence="1" id="KW-0676">Redox-active center</keyword>
<protein>
    <recommendedName>
        <fullName evidence="1">Thiol:disulfide interchange protein</fullName>
    </recommendedName>
</protein>
<dbReference type="InterPro" id="IPR009094">
    <property type="entry name" value="DiS-bond_isomerase_DsbC/G_N_sf"/>
</dbReference>
<proteinExistence type="inferred from homology"/>
<sequence length="297" mass="32624">MKQAFSLVITAVIGIGVGAAVMHATDTNNMAIKKAEIEKRQPTIAAASSVMAKDLVMKITQNQFDVSNEFDAGFNIKGFVIKPKHEGQPLVIYANDSGQFAFFGTLFDQDANNLTASYVNKNIQPKVASQLLQEAAKTHWFLEGKEDAPHQIYLVAEPNCSICHIFYKNLQPYIQRGQLSIRWIMVAFLKQDSEGKAAAILSAKNPAALLVQDEKTFDLKTESGGIAPLAENDISIAVKMALKKNMAFFEKNGMQGTPVVIYKNKQGESQVLPGYPREKLEAFVDNIGKLPVKSNKA</sequence>
<dbReference type="Pfam" id="PF13098">
    <property type="entry name" value="Thioredoxin_2"/>
    <property type="match status" value="1"/>
</dbReference>
<dbReference type="Gene3D" id="3.10.450.70">
    <property type="entry name" value="Disulphide bond isomerase, DsbC/G, N-terminal"/>
    <property type="match status" value="1"/>
</dbReference>
<dbReference type="CDD" id="cd03020">
    <property type="entry name" value="DsbA_DsbC_DsbG"/>
    <property type="match status" value="1"/>
</dbReference>
<gene>
    <name evidence="2" type="primary">dsbG_2</name>
    <name evidence="2" type="ORF">Psal009_02455</name>
</gene>
<feature type="chain" id="PRO_5041747187" description="Thiol:disulfide interchange protein" evidence="1">
    <location>
        <begin position="25"/>
        <end position="297"/>
    </location>
</feature>
<keyword evidence="1" id="KW-0732">Signal</keyword>
<dbReference type="Gene3D" id="3.40.30.10">
    <property type="entry name" value="Glutaredoxin"/>
    <property type="match status" value="1"/>
</dbReference>